<name>A0AAW0EDG4_9AGAR</name>
<dbReference type="Proteomes" id="UP001362999">
    <property type="component" value="Unassembled WGS sequence"/>
</dbReference>
<feature type="compositionally biased region" description="Basic and acidic residues" evidence="1">
    <location>
        <begin position="201"/>
        <end position="215"/>
    </location>
</feature>
<dbReference type="EMBL" id="JAWWNJ010000002">
    <property type="protein sequence ID" value="KAK7062195.1"/>
    <property type="molecule type" value="Genomic_DNA"/>
</dbReference>
<protein>
    <submittedName>
        <fullName evidence="2">Uncharacterized protein</fullName>
    </submittedName>
</protein>
<feature type="compositionally biased region" description="Basic and acidic residues" evidence="1">
    <location>
        <begin position="120"/>
        <end position="129"/>
    </location>
</feature>
<feature type="compositionally biased region" description="Polar residues" evidence="1">
    <location>
        <begin position="222"/>
        <end position="233"/>
    </location>
</feature>
<reference evidence="2 3" key="1">
    <citation type="journal article" date="2024" name="J Genomics">
        <title>Draft genome sequencing and assembly of Favolaschia claudopus CIRM-BRFM 2984 isolated from oak limbs.</title>
        <authorList>
            <person name="Navarro D."/>
            <person name="Drula E."/>
            <person name="Chaduli D."/>
            <person name="Cazenave R."/>
            <person name="Ahrendt S."/>
            <person name="Wang J."/>
            <person name="Lipzen A."/>
            <person name="Daum C."/>
            <person name="Barry K."/>
            <person name="Grigoriev I.V."/>
            <person name="Favel A."/>
            <person name="Rosso M.N."/>
            <person name="Martin F."/>
        </authorList>
    </citation>
    <scope>NUCLEOTIDE SEQUENCE [LARGE SCALE GENOMIC DNA]</scope>
    <source>
        <strain evidence="2 3">CIRM-BRFM 2984</strain>
    </source>
</reference>
<proteinExistence type="predicted"/>
<organism evidence="2 3">
    <name type="scientific">Favolaschia claudopus</name>
    <dbReference type="NCBI Taxonomy" id="2862362"/>
    <lineage>
        <taxon>Eukaryota</taxon>
        <taxon>Fungi</taxon>
        <taxon>Dikarya</taxon>
        <taxon>Basidiomycota</taxon>
        <taxon>Agaricomycotina</taxon>
        <taxon>Agaricomycetes</taxon>
        <taxon>Agaricomycetidae</taxon>
        <taxon>Agaricales</taxon>
        <taxon>Marasmiineae</taxon>
        <taxon>Mycenaceae</taxon>
        <taxon>Favolaschia</taxon>
    </lineage>
</organism>
<keyword evidence="3" id="KW-1185">Reference proteome</keyword>
<evidence type="ECO:0000313" key="2">
    <source>
        <dbReference type="EMBL" id="KAK7062195.1"/>
    </source>
</evidence>
<evidence type="ECO:0000313" key="3">
    <source>
        <dbReference type="Proteomes" id="UP001362999"/>
    </source>
</evidence>
<feature type="region of interest" description="Disordered" evidence="1">
    <location>
        <begin position="118"/>
        <end position="146"/>
    </location>
</feature>
<dbReference type="AlphaFoldDB" id="A0AAW0EDG4"/>
<feature type="region of interest" description="Disordered" evidence="1">
    <location>
        <begin position="182"/>
        <end position="240"/>
    </location>
</feature>
<accession>A0AAW0EDG4</accession>
<sequence length="240" mass="26562">MKCRGGLGGGSARWPRPPRDLLALTVKIDSVVFAIRGYANGLSYEWWTTYQTNASPKSSQGWRRLRSATETRDGSLKTSFPAESGSFIVSRLIEDVHTVVLRPVLAWFSAGGDGGGIVEGSRRRAEHEKRERRRRTRGAKGMVAQGSSIQAASEGWRRLWRVMAKVRFPGTRRLYRVELEAAGGENRPSATAGRLTSAETEGWRRTPDVLAEPRRRLCMKNPEQSHGSVQKTAASAIVAQ</sequence>
<gene>
    <name evidence="2" type="ORF">R3P38DRAFT_2758478</name>
</gene>
<comment type="caution">
    <text evidence="2">The sequence shown here is derived from an EMBL/GenBank/DDBJ whole genome shotgun (WGS) entry which is preliminary data.</text>
</comment>
<evidence type="ECO:0000256" key="1">
    <source>
        <dbReference type="SAM" id="MobiDB-lite"/>
    </source>
</evidence>